<evidence type="ECO:0000259" key="1">
    <source>
        <dbReference type="PROSITE" id="PS51819"/>
    </source>
</evidence>
<evidence type="ECO:0000313" key="2">
    <source>
        <dbReference type="EMBL" id="KKO09822.1"/>
    </source>
</evidence>
<dbReference type="InterPro" id="IPR029068">
    <property type="entry name" value="Glyas_Bleomycin-R_OHBP_Dase"/>
</dbReference>
<reference evidence="2" key="1">
    <citation type="journal article" date="2015" name="Nature">
        <title>Complex archaea that bridge the gap between prokaryotes and eukaryotes.</title>
        <authorList>
            <person name="Spang A."/>
            <person name="Saw J.H."/>
            <person name="Jorgensen S.L."/>
            <person name="Zaremba-Niedzwiedzka K."/>
            <person name="Martijn J."/>
            <person name="Lind A.E."/>
            <person name="van Eijk R."/>
            <person name="Schleper C."/>
            <person name="Guy L."/>
            <person name="Ettema T.J."/>
        </authorList>
    </citation>
    <scope>NUCLEOTIDE SEQUENCE</scope>
</reference>
<name>A0A0F9YC85_9ZZZZ</name>
<dbReference type="InterPro" id="IPR004360">
    <property type="entry name" value="Glyas_Fos-R_dOase_dom"/>
</dbReference>
<dbReference type="AlphaFoldDB" id="A0A0F9YC85"/>
<comment type="caution">
    <text evidence="2">The sequence shown here is derived from an EMBL/GenBank/DDBJ whole genome shotgun (WGS) entry which is preliminary data.</text>
</comment>
<proteinExistence type="predicted"/>
<dbReference type="InterPro" id="IPR037523">
    <property type="entry name" value="VOC_core"/>
</dbReference>
<dbReference type="SUPFAM" id="SSF54593">
    <property type="entry name" value="Glyoxalase/Bleomycin resistance protein/Dihydroxybiphenyl dioxygenase"/>
    <property type="match status" value="1"/>
</dbReference>
<dbReference type="EMBL" id="LAZR01000006">
    <property type="protein sequence ID" value="KKO09822.1"/>
    <property type="molecule type" value="Genomic_DNA"/>
</dbReference>
<feature type="domain" description="VOC" evidence="1">
    <location>
        <begin position="1"/>
        <end position="121"/>
    </location>
</feature>
<dbReference type="CDD" id="cd07262">
    <property type="entry name" value="VOC_like"/>
    <property type="match status" value="1"/>
</dbReference>
<dbReference type="Gene3D" id="3.10.180.10">
    <property type="entry name" value="2,3-Dihydroxybiphenyl 1,2-Dioxygenase, domain 1"/>
    <property type="match status" value="1"/>
</dbReference>
<dbReference type="Pfam" id="PF00903">
    <property type="entry name" value="Glyoxalase"/>
    <property type="match status" value="1"/>
</dbReference>
<sequence length="124" mass="12971">MFSHVTLGTNDLSRARIFYDSVLGALGYENLGNMEKASLWGSGGPRFVVLKPADGNVASVGNGLTVGFAAADRAAVDEFHKRALQAGGTDAGAPGFRDVGPNVYAAYVRDPDGHKIVATCISER</sequence>
<gene>
    <name evidence="2" type="ORF">LCGC14_0033240</name>
</gene>
<dbReference type="PANTHER" id="PTHR35006:SF1">
    <property type="entry name" value="BLL2941 PROTEIN"/>
    <property type="match status" value="1"/>
</dbReference>
<protein>
    <recommendedName>
        <fullName evidence="1">VOC domain-containing protein</fullName>
    </recommendedName>
</protein>
<organism evidence="2">
    <name type="scientific">marine sediment metagenome</name>
    <dbReference type="NCBI Taxonomy" id="412755"/>
    <lineage>
        <taxon>unclassified sequences</taxon>
        <taxon>metagenomes</taxon>
        <taxon>ecological metagenomes</taxon>
    </lineage>
</organism>
<dbReference type="PANTHER" id="PTHR35006">
    <property type="entry name" value="GLYOXALASE FAMILY PROTEIN (AFU_ORTHOLOGUE AFUA_5G14830)"/>
    <property type="match status" value="1"/>
</dbReference>
<dbReference type="PROSITE" id="PS51819">
    <property type="entry name" value="VOC"/>
    <property type="match status" value="1"/>
</dbReference>
<accession>A0A0F9YC85</accession>